<feature type="non-terminal residue" evidence="1">
    <location>
        <position position="1"/>
    </location>
</feature>
<evidence type="ECO:0000313" key="1">
    <source>
        <dbReference type="EMBL" id="CAG8594879.1"/>
    </source>
</evidence>
<keyword evidence="2" id="KW-1185">Reference proteome</keyword>
<sequence>LEFLVLRALWIVSKDLYQGVERQTHDQTSCSEVVLIAAFAATFYMSKNFMMGMQSRE</sequence>
<evidence type="ECO:0000313" key="2">
    <source>
        <dbReference type="Proteomes" id="UP000789508"/>
    </source>
</evidence>
<reference evidence="1" key="1">
    <citation type="submission" date="2021-06" db="EMBL/GenBank/DDBJ databases">
        <authorList>
            <person name="Kallberg Y."/>
            <person name="Tangrot J."/>
            <person name="Rosling A."/>
        </authorList>
    </citation>
    <scope>NUCLEOTIDE SEQUENCE</scope>
    <source>
        <strain evidence="1">FL130A</strain>
    </source>
</reference>
<comment type="caution">
    <text evidence="1">The sequence shown here is derived from an EMBL/GenBank/DDBJ whole genome shotgun (WGS) entry which is preliminary data.</text>
</comment>
<dbReference type="EMBL" id="CAJVPS010003821">
    <property type="protein sequence ID" value="CAG8594879.1"/>
    <property type="molecule type" value="Genomic_DNA"/>
</dbReference>
<gene>
    <name evidence="1" type="ORF">ALEPTO_LOCUS7870</name>
</gene>
<protein>
    <submittedName>
        <fullName evidence="1">11977_t:CDS:1</fullName>
    </submittedName>
</protein>
<name>A0A9N9GDJ1_9GLOM</name>
<accession>A0A9N9GDJ1</accession>
<proteinExistence type="predicted"/>
<dbReference type="Proteomes" id="UP000789508">
    <property type="component" value="Unassembled WGS sequence"/>
</dbReference>
<organism evidence="1 2">
    <name type="scientific">Ambispora leptoticha</name>
    <dbReference type="NCBI Taxonomy" id="144679"/>
    <lineage>
        <taxon>Eukaryota</taxon>
        <taxon>Fungi</taxon>
        <taxon>Fungi incertae sedis</taxon>
        <taxon>Mucoromycota</taxon>
        <taxon>Glomeromycotina</taxon>
        <taxon>Glomeromycetes</taxon>
        <taxon>Archaeosporales</taxon>
        <taxon>Ambisporaceae</taxon>
        <taxon>Ambispora</taxon>
    </lineage>
</organism>
<dbReference type="AlphaFoldDB" id="A0A9N9GDJ1"/>